<dbReference type="Proteomes" id="UP000075398">
    <property type="component" value="Unassembled WGS sequence"/>
</dbReference>
<dbReference type="AlphaFoldDB" id="A0A150J015"/>
<organism evidence="1 2">
    <name type="scientific">Candidatus Methanofastidiosum methylothiophilum</name>
    <dbReference type="NCBI Taxonomy" id="1705564"/>
    <lineage>
        <taxon>Archaea</taxon>
        <taxon>Methanobacteriati</taxon>
        <taxon>Methanobacteriota</taxon>
        <taxon>Stenosarchaea group</taxon>
        <taxon>Candidatus Methanofastidiosia</taxon>
        <taxon>Candidatus Methanofastidiosales</taxon>
        <taxon>Candidatus Methanofastidiosaceae</taxon>
        <taxon>Candidatus Methanofastidiosum</taxon>
    </lineage>
</organism>
<protein>
    <recommendedName>
        <fullName evidence="3">ACR</fullName>
    </recommendedName>
</protein>
<dbReference type="Pfam" id="PF02643">
    <property type="entry name" value="DUF192"/>
    <property type="match status" value="1"/>
</dbReference>
<proteinExistence type="predicted"/>
<dbReference type="Gene3D" id="2.60.120.1140">
    <property type="entry name" value="Protein of unknown function DUF192"/>
    <property type="match status" value="1"/>
</dbReference>
<sequence length="91" mass="10813">MFRKDIMESNEAYIFVLGKERKAAITMLFVFFSIDVIWLNSKYEVVDTRENVKSFSFYTGHRGRAKYFIEMPLNSIKKHRIKPGDKILFPI</sequence>
<dbReference type="InterPro" id="IPR003795">
    <property type="entry name" value="DUF192"/>
</dbReference>
<reference evidence="1 2" key="1">
    <citation type="journal article" date="2016" name="ISME J.">
        <title>Chasing the elusive Euryarchaeota class WSA2: genomes reveal a uniquely fastidious methyl-reducing methanogen.</title>
        <authorList>
            <person name="Nobu M.K."/>
            <person name="Narihiro T."/>
            <person name="Kuroda K."/>
            <person name="Mei R."/>
            <person name="Liu W.T."/>
        </authorList>
    </citation>
    <scope>NUCLEOTIDE SEQUENCE [LARGE SCALE GENOMIC DNA]</scope>
    <source>
        <strain evidence="1">U1lsi0528_Bin055</strain>
    </source>
</reference>
<gene>
    <name evidence="1" type="ORF">AMQ22_01446</name>
</gene>
<evidence type="ECO:0000313" key="2">
    <source>
        <dbReference type="Proteomes" id="UP000075398"/>
    </source>
</evidence>
<evidence type="ECO:0008006" key="3">
    <source>
        <dbReference type="Google" id="ProtNLM"/>
    </source>
</evidence>
<evidence type="ECO:0000313" key="1">
    <source>
        <dbReference type="EMBL" id="KYC50550.1"/>
    </source>
</evidence>
<dbReference type="EMBL" id="LNGC01000071">
    <property type="protein sequence ID" value="KYC50550.1"/>
    <property type="molecule type" value="Genomic_DNA"/>
</dbReference>
<name>A0A150J015_9EURY</name>
<accession>A0A150J015</accession>
<comment type="caution">
    <text evidence="1">The sequence shown here is derived from an EMBL/GenBank/DDBJ whole genome shotgun (WGS) entry which is preliminary data.</text>
</comment>
<dbReference type="InterPro" id="IPR038695">
    <property type="entry name" value="Saro_0823-like_sf"/>
</dbReference>